<feature type="binding site" evidence="7">
    <location>
        <position position="15"/>
    </location>
    <ligand>
        <name>substrate</name>
    </ligand>
</feature>
<dbReference type="OrthoDB" id="9804592at2"/>
<sequence length="372" mass="38745">MRIGVPKEIKPQEFRVGMTPDGAHELTTHGHEVVVESGAGVGIDASDAAYEAAGARVLPDAAAVFDTAELIVKVKEPLAVERARLRPDHVLFTYLHLAPDVPQTRELVASGATCIAYETITDATGGLPLLKPMSQVAGRLSVQAGAQALERAHGGRGLLMGGVPGVAPARVAVIGGGVVGENAIQVALGLGADVAVLDRNPLVLERLAHRFGPALTTLFSSKAVLEQAVLDADVVIGAVLIAGADTPKLVTRDMVSRMKQGAALVDVAIDQGGCFETSHPTTHQEPTYIVDGTVHYCVANMPGCVPNTSTYALTNATLPYVLRLANLGWRAALQADPHFRRGLNVANGRITCQPVAEAQGLPFLAAEEALAA</sequence>
<feature type="active site" description="Proton donor/acceptor" evidence="6">
    <location>
        <position position="96"/>
    </location>
</feature>
<evidence type="ECO:0000313" key="12">
    <source>
        <dbReference type="Proteomes" id="UP000324065"/>
    </source>
</evidence>
<evidence type="ECO:0000256" key="2">
    <source>
        <dbReference type="ARBA" id="ARBA00012897"/>
    </source>
</evidence>
<comment type="caution">
    <text evidence="11">The sequence shown here is derived from an EMBL/GenBank/DDBJ whole genome shotgun (WGS) entry which is preliminary data.</text>
</comment>
<feature type="binding site" evidence="8">
    <location>
        <position position="198"/>
    </location>
    <ligand>
        <name>NAD(+)</name>
        <dbReference type="ChEBI" id="CHEBI:57540"/>
    </ligand>
</feature>
<proteinExistence type="inferred from homology"/>
<evidence type="ECO:0000256" key="4">
    <source>
        <dbReference type="ARBA" id="ARBA00023027"/>
    </source>
</evidence>
<dbReference type="SMART" id="SM01002">
    <property type="entry name" value="AlaDh_PNT_C"/>
    <property type="match status" value="1"/>
</dbReference>
<dbReference type="Proteomes" id="UP000324065">
    <property type="component" value="Unassembled WGS sequence"/>
</dbReference>
<keyword evidence="12" id="KW-1185">Reference proteome</keyword>
<dbReference type="InterPro" id="IPR007886">
    <property type="entry name" value="AlaDH/PNT_N"/>
</dbReference>
<dbReference type="GO" id="GO:0000286">
    <property type="term" value="F:alanine dehydrogenase activity"/>
    <property type="evidence" value="ECO:0007669"/>
    <property type="project" value="UniProtKB-UniRule"/>
</dbReference>
<dbReference type="NCBIfam" id="TIGR00518">
    <property type="entry name" value="alaDH"/>
    <property type="match status" value="1"/>
</dbReference>
<keyword evidence="4 5" id="KW-0520">NAD</keyword>
<feature type="binding site" evidence="8">
    <location>
        <begin position="298"/>
        <end position="301"/>
    </location>
    <ligand>
        <name>NAD(+)</name>
        <dbReference type="ChEBI" id="CHEBI:57540"/>
    </ligand>
</feature>
<dbReference type="Pfam" id="PF05222">
    <property type="entry name" value="AlaDh_PNT_N"/>
    <property type="match status" value="1"/>
</dbReference>
<dbReference type="PIRSF" id="PIRSF000183">
    <property type="entry name" value="Alanine_dh"/>
    <property type="match status" value="1"/>
</dbReference>
<keyword evidence="3 5" id="KW-0560">Oxidoreductase</keyword>
<dbReference type="PANTHER" id="PTHR42795:SF1">
    <property type="entry name" value="ALANINE DEHYDROGENASE"/>
    <property type="match status" value="1"/>
</dbReference>
<feature type="binding site" evidence="8">
    <location>
        <position position="134"/>
    </location>
    <ligand>
        <name>NAD(+)</name>
        <dbReference type="ChEBI" id="CHEBI:57540"/>
    </ligand>
</feature>
<gene>
    <name evidence="11" type="primary">ald</name>
    <name evidence="11" type="ORF">F1188_17415</name>
</gene>
<feature type="domain" description="Alanine dehydrogenase/pyridine nucleotide transhydrogenase N-terminal" evidence="10">
    <location>
        <begin position="4"/>
        <end position="137"/>
    </location>
</feature>
<dbReference type="EMBL" id="VWPJ01000022">
    <property type="protein sequence ID" value="KAA5604161.1"/>
    <property type="molecule type" value="Genomic_DNA"/>
</dbReference>
<evidence type="ECO:0000259" key="9">
    <source>
        <dbReference type="SMART" id="SM01002"/>
    </source>
</evidence>
<dbReference type="AlphaFoldDB" id="A0A5M6I7C5"/>
<dbReference type="FunFam" id="3.40.50.720:FF:000049">
    <property type="entry name" value="Alanine dehydrogenase"/>
    <property type="match status" value="1"/>
</dbReference>
<feature type="binding site" evidence="8">
    <location>
        <begin position="239"/>
        <end position="240"/>
    </location>
    <ligand>
        <name>NAD(+)</name>
        <dbReference type="ChEBI" id="CHEBI:57540"/>
    </ligand>
</feature>
<dbReference type="InterPro" id="IPR007698">
    <property type="entry name" value="AlaDH/PNT_NAD(H)-bd"/>
</dbReference>
<protein>
    <recommendedName>
        <fullName evidence="2 5">Alanine dehydrogenase</fullName>
        <ecNumber evidence="2 5">1.4.1.1</ecNumber>
    </recommendedName>
</protein>
<evidence type="ECO:0000256" key="3">
    <source>
        <dbReference type="ARBA" id="ARBA00023002"/>
    </source>
</evidence>
<dbReference type="SUPFAM" id="SSF51735">
    <property type="entry name" value="NAD(P)-binding Rossmann-fold domains"/>
    <property type="match status" value="1"/>
</dbReference>
<feature type="binding site" evidence="8">
    <location>
        <begin position="267"/>
        <end position="270"/>
    </location>
    <ligand>
        <name>NAD(+)</name>
        <dbReference type="ChEBI" id="CHEBI:57540"/>
    </ligand>
</feature>
<dbReference type="GO" id="GO:0042853">
    <property type="term" value="P:L-alanine catabolic process"/>
    <property type="evidence" value="ECO:0007669"/>
    <property type="project" value="InterPro"/>
</dbReference>
<dbReference type="PANTHER" id="PTHR42795">
    <property type="entry name" value="ALANINE DEHYDROGENASE"/>
    <property type="match status" value="1"/>
</dbReference>
<feature type="active site" description="Proton donor/acceptor" evidence="6">
    <location>
        <position position="270"/>
    </location>
</feature>
<dbReference type="SMART" id="SM01003">
    <property type="entry name" value="AlaDh_PNT_N"/>
    <property type="match status" value="1"/>
</dbReference>
<dbReference type="SUPFAM" id="SSF52283">
    <property type="entry name" value="Formate/glycerate dehydrogenase catalytic domain-like"/>
    <property type="match status" value="1"/>
</dbReference>
<evidence type="ECO:0000256" key="8">
    <source>
        <dbReference type="PIRSR" id="PIRSR000183-3"/>
    </source>
</evidence>
<feature type="domain" description="Alanine dehydrogenase/pyridine nucleotide transhydrogenase NAD(H)-binding" evidence="9">
    <location>
        <begin position="149"/>
        <end position="297"/>
    </location>
</feature>
<organism evidence="11 12">
    <name type="scientific">Roseospira marina</name>
    <dbReference type="NCBI Taxonomy" id="140057"/>
    <lineage>
        <taxon>Bacteria</taxon>
        <taxon>Pseudomonadati</taxon>
        <taxon>Pseudomonadota</taxon>
        <taxon>Alphaproteobacteria</taxon>
        <taxon>Rhodospirillales</taxon>
        <taxon>Rhodospirillaceae</taxon>
        <taxon>Roseospira</taxon>
    </lineage>
</organism>
<evidence type="ECO:0000259" key="10">
    <source>
        <dbReference type="SMART" id="SM01003"/>
    </source>
</evidence>
<dbReference type="Pfam" id="PF01262">
    <property type="entry name" value="AlaDh_PNT_C"/>
    <property type="match status" value="1"/>
</dbReference>
<feature type="binding site" evidence="7">
    <location>
        <position position="75"/>
    </location>
    <ligand>
        <name>substrate</name>
    </ligand>
</feature>
<evidence type="ECO:0000256" key="1">
    <source>
        <dbReference type="ARBA" id="ARBA00005689"/>
    </source>
</evidence>
<evidence type="ECO:0000313" key="11">
    <source>
        <dbReference type="EMBL" id="KAA5604161.1"/>
    </source>
</evidence>
<evidence type="ECO:0000256" key="7">
    <source>
        <dbReference type="PIRSR" id="PIRSR000183-2"/>
    </source>
</evidence>
<feature type="binding site" evidence="8">
    <location>
        <position position="220"/>
    </location>
    <ligand>
        <name>NAD(+)</name>
        <dbReference type="ChEBI" id="CHEBI:57540"/>
    </ligand>
</feature>
<dbReference type="Gene3D" id="3.40.50.720">
    <property type="entry name" value="NAD(P)-binding Rossmann-like Domain"/>
    <property type="match status" value="2"/>
</dbReference>
<dbReference type="GO" id="GO:0000166">
    <property type="term" value="F:nucleotide binding"/>
    <property type="evidence" value="ECO:0007669"/>
    <property type="project" value="UniProtKB-KW"/>
</dbReference>
<name>A0A5M6I7C5_9PROT</name>
<comment type="similarity">
    <text evidence="1 5">Belongs to the AlaDH/PNT family.</text>
</comment>
<dbReference type="RefSeq" id="WP_150063724.1">
    <property type="nucleotide sequence ID" value="NZ_JACHII010000022.1"/>
</dbReference>
<dbReference type="PROSITE" id="PS00837">
    <property type="entry name" value="ALADH_PNT_2"/>
    <property type="match status" value="1"/>
</dbReference>
<dbReference type="InterPro" id="IPR008141">
    <property type="entry name" value="Ala_DH"/>
</dbReference>
<dbReference type="EC" id="1.4.1.1" evidence="2 5"/>
<accession>A0A5M6I7C5</accession>
<dbReference type="InterPro" id="IPR008143">
    <property type="entry name" value="Ala_DH/PNT_CS2"/>
</dbReference>
<comment type="catalytic activity">
    <reaction evidence="5">
        <text>L-alanine + NAD(+) + H2O = pyruvate + NH4(+) + NADH + H(+)</text>
        <dbReference type="Rhea" id="RHEA:18405"/>
        <dbReference type="ChEBI" id="CHEBI:15361"/>
        <dbReference type="ChEBI" id="CHEBI:15377"/>
        <dbReference type="ChEBI" id="CHEBI:15378"/>
        <dbReference type="ChEBI" id="CHEBI:28938"/>
        <dbReference type="ChEBI" id="CHEBI:57540"/>
        <dbReference type="ChEBI" id="CHEBI:57945"/>
        <dbReference type="ChEBI" id="CHEBI:57972"/>
        <dbReference type="EC" id="1.4.1.1"/>
    </reaction>
</comment>
<evidence type="ECO:0000256" key="6">
    <source>
        <dbReference type="PIRSR" id="PIRSR000183-1"/>
    </source>
</evidence>
<evidence type="ECO:0000256" key="5">
    <source>
        <dbReference type="PIRNR" id="PIRNR000183"/>
    </source>
</evidence>
<dbReference type="InterPro" id="IPR036291">
    <property type="entry name" value="NAD(P)-bd_dom_sf"/>
</dbReference>
<dbReference type="GO" id="GO:0005886">
    <property type="term" value="C:plasma membrane"/>
    <property type="evidence" value="ECO:0007669"/>
    <property type="project" value="TreeGrafter"/>
</dbReference>
<reference evidence="11 12" key="1">
    <citation type="submission" date="2019-09" db="EMBL/GenBank/DDBJ databases">
        <title>Genome sequence of Roseospira marina, one of the more divergent members of the non-sulfur purple photosynthetic bacterial family, the Rhodospirillaceae.</title>
        <authorList>
            <person name="Meyer T."/>
            <person name="Kyndt J."/>
        </authorList>
    </citation>
    <scope>NUCLEOTIDE SEQUENCE [LARGE SCALE GENOMIC DNA]</scope>
    <source>
        <strain evidence="11 12">DSM 15113</strain>
    </source>
</reference>
<keyword evidence="8" id="KW-0547">Nucleotide-binding</keyword>
<dbReference type="CDD" id="cd05305">
    <property type="entry name" value="L-AlaDH"/>
    <property type="match status" value="1"/>
</dbReference>